<organism evidence="2 3">
    <name type="scientific">Paenibacillus harenae</name>
    <dbReference type="NCBI Taxonomy" id="306543"/>
    <lineage>
        <taxon>Bacteria</taxon>
        <taxon>Bacillati</taxon>
        <taxon>Bacillota</taxon>
        <taxon>Bacilli</taxon>
        <taxon>Bacillales</taxon>
        <taxon>Paenibacillaceae</taxon>
        <taxon>Paenibacillus</taxon>
    </lineage>
</organism>
<protein>
    <submittedName>
        <fullName evidence="2">Transposase-like protein</fullName>
    </submittedName>
</protein>
<feature type="domain" description="Transposase zinc-ribbon" evidence="1">
    <location>
        <begin position="14"/>
        <end position="60"/>
    </location>
</feature>
<sequence length="294" mass="33608">MSNELLLFQQKYADESSCIALVFRLKWPSGYRCPRCDHSAAYTITTRRLPLYECRNCKHQTSLTAGKVMDKSKTPLHKWLCTMFLVASSKSRTNAVTLAELISVSYKTAWSMLGKIRRAITDMDRDILLSGHVEVKPAIYMLQLYQSPEKEQCERAVIAARSVTSFSDFPYYKIKFAASIQEPREILSREAENAFLAVHVSDKVTKLDINRRPTIGWKDHSPLKVIATAAFEWINVTFYGLRPASAQAYLDEFCFRQNTKHLTPNDAMETLLRISLGHSQQTPKNKRIHLKPAV</sequence>
<dbReference type="InterPro" id="IPR024442">
    <property type="entry name" value="Transposase_Zn_ribbon"/>
</dbReference>
<accession>A0ABT9U364</accession>
<evidence type="ECO:0000313" key="3">
    <source>
        <dbReference type="Proteomes" id="UP001229346"/>
    </source>
</evidence>
<dbReference type="EMBL" id="JAUSSU010000007">
    <property type="protein sequence ID" value="MDQ0114077.1"/>
    <property type="molecule type" value="Genomic_DNA"/>
</dbReference>
<name>A0ABT9U364_PAEHA</name>
<gene>
    <name evidence="2" type="ORF">J2T15_003532</name>
</gene>
<reference evidence="2 3" key="1">
    <citation type="submission" date="2023-07" db="EMBL/GenBank/DDBJ databases">
        <title>Sorghum-associated microbial communities from plants grown in Nebraska, USA.</title>
        <authorList>
            <person name="Schachtman D."/>
        </authorList>
    </citation>
    <scope>NUCLEOTIDE SEQUENCE [LARGE SCALE GENOMIC DNA]</scope>
    <source>
        <strain evidence="2 3">CC482</strain>
    </source>
</reference>
<dbReference type="Pfam" id="PF12760">
    <property type="entry name" value="Zn_ribbon_IS1595"/>
    <property type="match status" value="1"/>
</dbReference>
<dbReference type="Proteomes" id="UP001229346">
    <property type="component" value="Unassembled WGS sequence"/>
</dbReference>
<evidence type="ECO:0000259" key="1">
    <source>
        <dbReference type="Pfam" id="PF12760"/>
    </source>
</evidence>
<dbReference type="RefSeq" id="WP_307205397.1">
    <property type="nucleotide sequence ID" value="NZ_JAUSSU010000007.1"/>
</dbReference>
<comment type="caution">
    <text evidence="2">The sequence shown here is derived from an EMBL/GenBank/DDBJ whole genome shotgun (WGS) entry which is preliminary data.</text>
</comment>
<proteinExistence type="predicted"/>
<keyword evidence="3" id="KW-1185">Reference proteome</keyword>
<evidence type="ECO:0000313" key="2">
    <source>
        <dbReference type="EMBL" id="MDQ0114077.1"/>
    </source>
</evidence>